<reference evidence="1 2" key="1">
    <citation type="submission" date="2021-01" db="EMBL/GenBank/DDBJ databases">
        <title>Whole genome shotgun sequence of Catellatospora chokoriensis NBRC 107358.</title>
        <authorList>
            <person name="Komaki H."/>
            <person name="Tamura T."/>
        </authorList>
    </citation>
    <scope>NUCLEOTIDE SEQUENCE [LARGE SCALE GENOMIC DNA]</scope>
    <source>
        <strain evidence="1 2">NBRC 107358</strain>
    </source>
</reference>
<sequence>MLIVFSGLPGAGKTTLSRPVATALGATWLRVDAIESALWRAGVDPAQPTGLAAYVVADALADAHLAMGATVVVDAVNAVEQARAGWRNLAARHGTVMYAIEVICTDAAEHRRRVEQRRPEHDQAFQPSWDDVRTREFTPWREPRLLVDTAAHDTPELVTLILGGIRAQGTPA</sequence>
<dbReference type="Proteomes" id="UP000619293">
    <property type="component" value="Unassembled WGS sequence"/>
</dbReference>
<name>A0A8J3JZB4_9ACTN</name>
<dbReference type="RefSeq" id="WP_191839822.1">
    <property type="nucleotide sequence ID" value="NZ_BAAALB010000047.1"/>
</dbReference>
<dbReference type="EMBL" id="BONG01000074">
    <property type="protein sequence ID" value="GIF93861.1"/>
    <property type="molecule type" value="Genomic_DNA"/>
</dbReference>
<dbReference type="InterPro" id="IPR027417">
    <property type="entry name" value="P-loop_NTPase"/>
</dbReference>
<keyword evidence="1" id="KW-0808">Transferase</keyword>
<dbReference type="Pfam" id="PF13671">
    <property type="entry name" value="AAA_33"/>
    <property type="match status" value="1"/>
</dbReference>
<gene>
    <name evidence="1" type="ORF">Cch02nite_73050</name>
</gene>
<protein>
    <submittedName>
        <fullName evidence="1">Kinase</fullName>
    </submittedName>
</protein>
<comment type="caution">
    <text evidence="1">The sequence shown here is derived from an EMBL/GenBank/DDBJ whole genome shotgun (WGS) entry which is preliminary data.</text>
</comment>
<dbReference type="GO" id="GO:0016301">
    <property type="term" value="F:kinase activity"/>
    <property type="evidence" value="ECO:0007669"/>
    <property type="project" value="UniProtKB-KW"/>
</dbReference>
<organism evidence="1 2">
    <name type="scientific">Catellatospora chokoriensis</name>
    <dbReference type="NCBI Taxonomy" id="310353"/>
    <lineage>
        <taxon>Bacteria</taxon>
        <taxon>Bacillati</taxon>
        <taxon>Actinomycetota</taxon>
        <taxon>Actinomycetes</taxon>
        <taxon>Micromonosporales</taxon>
        <taxon>Micromonosporaceae</taxon>
        <taxon>Catellatospora</taxon>
    </lineage>
</organism>
<dbReference type="PANTHER" id="PTHR37807:SF3">
    <property type="entry name" value="OS07G0160300 PROTEIN"/>
    <property type="match status" value="1"/>
</dbReference>
<dbReference type="SUPFAM" id="SSF52540">
    <property type="entry name" value="P-loop containing nucleoside triphosphate hydrolases"/>
    <property type="match status" value="1"/>
</dbReference>
<keyword evidence="1" id="KW-0418">Kinase</keyword>
<dbReference type="AlphaFoldDB" id="A0A8J3JZB4"/>
<proteinExistence type="predicted"/>
<evidence type="ECO:0000313" key="1">
    <source>
        <dbReference type="EMBL" id="GIF93861.1"/>
    </source>
</evidence>
<keyword evidence="2" id="KW-1185">Reference proteome</keyword>
<accession>A0A8J3JZB4</accession>
<dbReference type="Gene3D" id="3.40.50.300">
    <property type="entry name" value="P-loop containing nucleotide triphosphate hydrolases"/>
    <property type="match status" value="1"/>
</dbReference>
<dbReference type="PANTHER" id="PTHR37807">
    <property type="entry name" value="OS07G0160300 PROTEIN"/>
    <property type="match status" value="1"/>
</dbReference>
<evidence type="ECO:0000313" key="2">
    <source>
        <dbReference type="Proteomes" id="UP000619293"/>
    </source>
</evidence>